<keyword evidence="3" id="KW-1185">Reference proteome</keyword>
<evidence type="ECO:0000313" key="2">
    <source>
        <dbReference type="EMBL" id="TDO40079.1"/>
    </source>
</evidence>
<comment type="caution">
    <text evidence="2">The sequence shown here is derived from an EMBL/GenBank/DDBJ whole genome shotgun (WGS) entry which is preliminary data.</text>
</comment>
<organism evidence="2 3">
    <name type="scientific">Paractinoplanes brasiliensis</name>
    <dbReference type="NCBI Taxonomy" id="52695"/>
    <lineage>
        <taxon>Bacteria</taxon>
        <taxon>Bacillati</taxon>
        <taxon>Actinomycetota</taxon>
        <taxon>Actinomycetes</taxon>
        <taxon>Micromonosporales</taxon>
        <taxon>Micromonosporaceae</taxon>
        <taxon>Paractinoplanes</taxon>
    </lineage>
</organism>
<protein>
    <submittedName>
        <fullName evidence="2">Uncharacterized protein</fullName>
    </submittedName>
</protein>
<sequence>MRWSRLEVGVDGAVRLRQPEDAARVLGATRLGEISSDGGGFSARLARFTTGRGLGQRGLLGGCRRPRRQLRAGWRRRRGGCGRPTRTSWSSRLVNADVVVDAAAQRGRRGRRDWSTRTSWSTRPLNADAVADAAGQRGRRGRRRRSTQTPSLSRLVNADAVADATDQRERRGECRQSTRTPRSTRMPRTTQTIDVVVASAIGLRATPRTVGAVSSRKRRRNSHRRRPALLGVPMCCRHR</sequence>
<evidence type="ECO:0000313" key="3">
    <source>
        <dbReference type="Proteomes" id="UP000294901"/>
    </source>
</evidence>
<feature type="region of interest" description="Disordered" evidence="1">
    <location>
        <begin position="209"/>
        <end position="232"/>
    </location>
</feature>
<reference evidence="2 3" key="1">
    <citation type="submission" date="2019-03" db="EMBL/GenBank/DDBJ databases">
        <title>Sequencing the genomes of 1000 actinobacteria strains.</title>
        <authorList>
            <person name="Klenk H.-P."/>
        </authorList>
    </citation>
    <scope>NUCLEOTIDE SEQUENCE [LARGE SCALE GENOMIC DNA]</scope>
    <source>
        <strain evidence="2 3">DSM 43805</strain>
    </source>
</reference>
<proteinExistence type="predicted"/>
<evidence type="ECO:0000256" key="1">
    <source>
        <dbReference type="SAM" id="MobiDB-lite"/>
    </source>
</evidence>
<feature type="compositionally biased region" description="Basic residues" evidence="1">
    <location>
        <begin position="215"/>
        <end position="227"/>
    </location>
</feature>
<feature type="region of interest" description="Disordered" evidence="1">
    <location>
        <begin position="104"/>
        <end position="191"/>
    </location>
</feature>
<dbReference type="AlphaFoldDB" id="A0A4R6JU51"/>
<accession>A0A4R6JU51</accession>
<feature type="compositionally biased region" description="Basic and acidic residues" evidence="1">
    <location>
        <begin position="165"/>
        <end position="176"/>
    </location>
</feature>
<gene>
    <name evidence="2" type="ORF">C8E87_3786</name>
</gene>
<name>A0A4R6JU51_9ACTN</name>
<dbReference type="EMBL" id="SNWR01000001">
    <property type="protein sequence ID" value="TDO40079.1"/>
    <property type="molecule type" value="Genomic_DNA"/>
</dbReference>
<feature type="compositionally biased region" description="Low complexity" evidence="1">
    <location>
        <begin position="177"/>
        <end position="191"/>
    </location>
</feature>
<dbReference type="Proteomes" id="UP000294901">
    <property type="component" value="Unassembled WGS sequence"/>
</dbReference>
<feature type="compositionally biased region" description="Basic residues" evidence="1">
    <location>
        <begin position="137"/>
        <end position="146"/>
    </location>
</feature>